<dbReference type="STRING" id="150146.SAMN05443667_101509"/>
<gene>
    <name evidence="8" type="ORF">SAMN05443667_101509</name>
</gene>
<dbReference type="EC" id="2.7.13.3" evidence="2"/>
<keyword evidence="9" id="KW-1185">Reference proteome</keyword>
<dbReference type="RefSeq" id="WP_091084220.1">
    <property type="nucleotide sequence ID" value="NZ_FNRD01000001.1"/>
</dbReference>
<dbReference type="InterPro" id="IPR003594">
    <property type="entry name" value="HATPase_dom"/>
</dbReference>
<evidence type="ECO:0000256" key="3">
    <source>
        <dbReference type="ARBA" id="ARBA00022553"/>
    </source>
</evidence>
<dbReference type="PRINTS" id="PR00344">
    <property type="entry name" value="BCTRLSENSOR"/>
</dbReference>
<dbReference type="Gene3D" id="1.10.287.130">
    <property type="match status" value="1"/>
</dbReference>
<keyword evidence="4" id="KW-0808">Transferase</keyword>
<dbReference type="Proteomes" id="UP000198951">
    <property type="component" value="Unassembled WGS sequence"/>
</dbReference>
<name>A0A1H3XG51_9FLAO</name>
<feature type="domain" description="Histidine kinase" evidence="7">
    <location>
        <begin position="233"/>
        <end position="446"/>
    </location>
</feature>
<dbReference type="PANTHER" id="PTHR43304:SF1">
    <property type="entry name" value="PAC DOMAIN-CONTAINING PROTEIN"/>
    <property type="match status" value="1"/>
</dbReference>
<dbReference type="SUPFAM" id="SSF55874">
    <property type="entry name" value="ATPase domain of HSP90 chaperone/DNA topoisomerase II/histidine kinase"/>
    <property type="match status" value="1"/>
</dbReference>
<dbReference type="InterPro" id="IPR007891">
    <property type="entry name" value="CHASE3"/>
</dbReference>
<dbReference type="FunFam" id="3.30.565.10:FF:000006">
    <property type="entry name" value="Sensor histidine kinase WalK"/>
    <property type="match status" value="1"/>
</dbReference>
<dbReference type="SUPFAM" id="SSF47384">
    <property type="entry name" value="Homodimeric domain of signal transducing histidine kinase"/>
    <property type="match status" value="1"/>
</dbReference>
<dbReference type="AlphaFoldDB" id="A0A1H3XG51"/>
<dbReference type="CDD" id="cd00082">
    <property type="entry name" value="HisKA"/>
    <property type="match status" value="1"/>
</dbReference>
<evidence type="ECO:0000259" key="7">
    <source>
        <dbReference type="PROSITE" id="PS50109"/>
    </source>
</evidence>
<feature type="transmembrane region" description="Helical" evidence="6">
    <location>
        <begin position="182"/>
        <end position="200"/>
    </location>
</feature>
<dbReference type="Pfam" id="PF05227">
    <property type="entry name" value="CHASE3"/>
    <property type="match status" value="1"/>
</dbReference>
<keyword evidence="5 8" id="KW-0418">Kinase</keyword>
<keyword evidence="6" id="KW-1133">Transmembrane helix</keyword>
<dbReference type="Pfam" id="PF02518">
    <property type="entry name" value="HATPase_c"/>
    <property type="match status" value="1"/>
</dbReference>
<dbReference type="InterPro" id="IPR036890">
    <property type="entry name" value="HATPase_C_sf"/>
</dbReference>
<evidence type="ECO:0000256" key="1">
    <source>
        <dbReference type="ARBA" id="ARBA00000085"/>
    </source>
</evidence>
<evidence type="ECO:0000256" key="2">
    <source>
        <dbReference type="ARBA" id="ARBA00012438"/>
    </source>
</evidence>
<keyword evidence="6" id="KW-0812">Transmembrane</keyword>
<organism evidence="8 9">
    <name type="scientific">Flavobacterium gillisiae</name>
    <dbReference type="NCBI Taxonomy" id="150146"/>
    <lineage>
        <taxon>Bacteria</taxon>
        <taxon>Pseudomonadati</taxon>
        <taxon>Bacteroidota</taxon>
        <taxon>Flavobacteriia</taxon>
        <taxon>Flavobacteriales</taxon>
        <taxon>Flavobacteriaceae</taxon>
        <taxon>Flavobacterium</taxon>
    </lineage>
</organism>
<dbReference type="InterPro" id="IPR004358">
    <property type="entry name" value="Sig_transdc_His_kin-like_C"/>
</dbReference>
<reference evidence="9" key="1">
    <citation type="submission" date="2016-10" db="EMBL/GenBank/DDBJ databases">
        <authorList>
            <person name="Varghese N."/>
            <person name="Submissions S."/>
        </authorList>
    </citation>
    <scope>NUCLEOTIDE SEQUENCE [LARGE SCALE GENOMIC DNA]</scope>
    <source>
        <strain evidence="9">DSM 22376</strain>
    </source>
</reference>
<dbReference type="PANTHER" id="PTHR43304">
    <property type="entry name" value="PHYTOCHROME-LIKE PROTEIN CPH1"/>
    <property type="match status" value="1"/>
</dbReference>
<evidence type="ECO:0000256" key="5">
    <source>
        <dbReference type="ARBA" id="ARBA00022777"/>
    </source>
</evidence>
<comment type="catalytic activity">
    <reaction evidence="1">
        <text>ATP + protein L-histidine = ADP + protein N-phospho-L-histidine.</text>
        <dbReference type="EC" id="2.7.13.3"/>
    </reaction>
</comment>
<evidence type="ECO:0000313" key="9">
    <source>
        <dbReference type="Proteomes" id="UP000198951"/>
    </source>
</evidence>
<keyword evidence="3" id="KW-0597">Phosphoprotein</keyword>
<dbReference type="Gene3D" id="3.30.565.10">
    <property type="entry name" value="Histidine kinase-like ATPase, C-terminal domain"/>
    <property type="match status" value="1"/>
</dbReference>
<sequence length="446" mass="50712">MKKIVAGFIFVFLMIIASLALSVTSNNNITEATEWVEHTNDVLSQCDLLSEDAIQLETNNLGYFISRNKIYAKNVIARKSKIPKDIAKLKNLTRDNPAQTARITLLEVEFNKKITFSNTIISLVSNAEIKQAEKLINAGTGVEIIKKSQGSLTIIKTAEKKLLTTRTAKAKNLQYKFFRTSIIIRFIAILALLLGYYFVVHTLRARKKHNNEIVAQNKLLHQQNERLEQFTYITTHDLQEPLLSLVSLTDLLQNECSENISEEMSTYIKYISQSSKRMQTLVKGIMEYSRIGAEEESVLVDCNEIVNEVLTDLSHTLKPLNAKVTVDHLPKVIGYPLELRLLFQNLISNALKFRKKDVIPEIKISAIEDVDHWLFSIQDNGIGIKEQDKDKIFVLFKRLHDRNEYEGTGIGLSHCEKIARLHGGTIWADSKFGEGSVFNFTIRKKA</sequence>
<dbReference type="PROSITE" id="PS50109">
    <property type="entry name" value="HIS_KIN"/>
    <property type="match status" value="1"/>
</dbReference>
<dbReference type="InterPro" id="IPR052162">
    <property type="entry name" value="Sensor_kinase/Photoreceptor"/>
</dbReference>
<dbReference type="InterPro" id="IPR005467">
    <property type="entry name" value="His_kinase_dom"/>
</dbReference>
<proteinExistence type="predicted"/>
<evidence type="ECO:0000256" key="6">
    <source>
        <dbReference type="SAM" id="Phobius"/>
    </source>
</evidence>
<dbReference type="GO" id="GO:0000155">
    <property type="term" value="F:phosphorelay sensor kinase activity"/>
    <property type="evidence" value="ECO:0007669"/>
    <property type="project" value="InterPro"/>
</dbReference>
<accession>A0A1H3XG51</accession>
<dbReference type="Pfam" id="PF00512">
    <property type="entry name" value="HisKA"/>
    <property type="match status" value="1"/>
</dbReference>
<evidence type="ECO:0000313" key="8">
    <source>
        <dbReference type="EMBL" id="SDZ98339.1"/>
    </source>
</evidence>
<dbReference type="EMBL" id="FNRD01000001">
    <property type="protein sequence ID" value="SDZ98339.1"/>
    <property type="molecule type" value="Genomic_DNA"/>
</dbReference>
<dbReference type="SMART" id="SM00388">
    <property type="entry name" value="HisKA"/>
    <property type="match status" value="1"/>
</dbReference>
<dbReference type="InterPro" id="IPR003661">
    <property type="entry name" value="HisK_dim/P_dom"/>
</dbReference>
<dbReference type="OrthoDB" id="9781208at2"/>
<dbReference type="SMART" id="SM00387">
    <property type="entry name" value="HATPase_c"/>
    <property type="match status" value="1"/>
</dbReference>
<protein>
    <recommendedName>
        <fullName evidence="2">histidine kinase</fullName>
        <ecNumber evidence="2">2.7.13.3</ecNumber>
    </recommendedName>
</protein>
<keyword evidence="6" id="KW-0472">Membrane</keyword>
<dbReference type="InterPro" id="IPR036097">
    <property type="entry name" value="HisK_dim/P_sf"/>
</dbReference>
<evidence type="ECO:0000256" key="4">
    <source>
        <dbReference type="ARBA" id="ARBA00022679"/>
    </source>
</evidence>